<accession>A0A0F9VP48</accession>
<reference evidence="2" key="1">
    <citation type="journal article" date="2015" name="Nature">
        <title>Complex archaea that bridge the gap between prokaryotes and eukaryotes.</title>
        <authorList>
            <person name="Spang A."/>
            <person name="Saw J.H."/>
            <person name="Jorgensen S.L."/>
            <person name="Zaremba-Niedzwiedzka K."/>
            <person name="Martijn J."/>
            <person name="Lind A.E."/>
            <person name="van Eijk R."/>
            <person name="Schleper C."/>
            <person name="Guy L."/>
            <person name="Ettema T.J."/>
        </authorList>
    </citation>
    <scope>NUCLEOTIDE SEQUENCE</scope>
</reference>
<feature type="compositionally biased region" description="Basic and acidic residues" evidence="1">
    <location>
        <begin position="147"/>
        <end position="171"/>
    </location>
</feature>
<dbReference type="EMBL" id="LAZR01000471">
    <property type="protein sequence ID" value="KKN67573.1"/>
    <property type="molecule type" value="Genomic_DNA"/>
</dbReference>
<name>A0A0F9VP48_9ZZZZ</name>
<evidence type="ECO:0000256" key="1">
    <source>
        <dbReference type="SAM" id="MobiDB-lite"/>
    </source>
</evidence>
<dbReference type="AlphaFoldDB" id="A0A0F9VP48"/>
<gene>
    <name evidence="2" type="ORF">LCGC14_0460280</name>
</gene>
<evidence type="ECO:0000313" key="2">
    <source>
        <dbReference type="EMBL" id="KKN67573.1"/>
    </source>
</evidence>
<sequence length="181" mass="20439">MGKKFGKKKFVVDGKDVVVDMDRDFEIEDLDDGMRKVASWIAYFGSVYAAAKREEKNVTAYYRNWRAKRAAAALLEDPKMAQWKIVASIEASDKFLEYKTKQAEATHNVDGLYWVVESYKAKASQLQSLGAMNRAAFGATDMSTPEHPGRPFATDEEKAAQDGERTENVREKIRKSRAQTA</sequence>
<protein>
    <submittedName>
        <fullName evidence="2">Uncharacterized protein</fullName>
    </submittedName>
</protein>
<organism evidence="2">
    <name type="scientific">marine sediment metagenome</name>
    <dbReference type="NCBI Taxonomy" id="412755"/>
    <lineage>
        <taxon>unclassified sequences</taxon>
        <taxon>metagenomes</taxon>
        <taxon>ecological metagenomes</taxon>
    </lineage>
</organism>
<comment type="caution">
    <text evidence="2">The sequence shown here is derived from an EMBL/GenBank/DDBJ whole genome shotgun (WGS) entry which is preliminary data.</text>
</comment>
<feature type="compositionally biased region" description="Basic residues" evidence="1">
    <location>
        <begin position="172"/>
        <end position="181"/>
    </location>
</feature>
<feature type="region of interest" description="Disordered" evidence="1">
    <location>
        <begin position="139"/>
        <end position="181"/>
    </location>
</feature>
<proteinExistence type="predicted"/>